<evidence type="ECO:0000313" key="1">
    <source>
        <dbReference type="EMBL" id="KAA6339709.1"/>
    </source>
</evidence>
<proteinExistence type="predicted"/>
<sequence length="51" mass="5833">MESRIRRKVYVRFGGEYLETYRCKRRQGAGCLAYGSLRGDATPGCNGFMNH</sequence>
<reference evidence="1" key="1">
    <citation type="submission" date="2019-03" db="EMBL/GenBank/DDBJ databases">
        <title>Single cell metagenomics reveals metabolic interactions within the superorganism composed of flagellate Streblomastix strix and complex community of Bacteroidetes bacteria on its surface.</title>
        <authorList>
            <person name="Treitli S.C."/>
            <person name="Kolisko M."/>
            <person name="Husnik F."/>
            <person name="Keeling P."/>
            <person name="Hampl V."/>
        </authorList>
    </citation>
    <scope>NUCLEOTIDE SEQUENCE</scope>
    <source>
        <strain evidence="1">STM</strain>
    </source>
</reference>
<accession>A0A5J4S0U6</accession>
<dbReference type="AlphaFoldDB" id="A0A5J4S0U6"/>
<protein>
    <submittedName>
        <fullName evidence="1">Uncharacterized protein</fullName>
    </submittedName>
</protein>
<dbReference type="EMBL" id="SNRY01000513">
    <property type="protein sequence ID" value="KAA6339709.1"/>
    <property type="molecule type" value="Genomic_DNA"/>
</dbReference>
<organism evidence="1">
    <name type="scientific">termite gut metagenome</name>
    <dbReference type="NCBI Taxonomy" id="433724"/>
    <lineage>
        <taxon>unclassified sequences</taxon>
        <taxon>metagenomes</taxon>
        <taxon>organismal metagenomes</taxon>
    </lineage>
</organism>
<comment type="caution">
    <text evidence="1">The sequence shown here is derived from an EMBL/GenBank/DDBJ whole genome shotgun (WGS) entry which is preliminary data.</text>
</comment>
<name>A0A5J4S0U6_9ZZZZ</name>
<gene>
    <name evidence="1" type="ORF">EZS27_012368</name>
</gene>